<evidence type="ECO:0000313" key="2">
    <source>
        <dbReference type="Proteomes" id="UP000198211"/>
    </source>
</evidence>
<name>A0A225VFZ5_9STRA</name>
<organism evidence="1 2">
    <name type="scientific">Phytophthora megakarya</name>
    <dbReference type="NCBI Taxonomy" id="4795"/>
    <lineage>
        <taxon>Eukaryota</taxon>
        <taxon>Sar</taxon>
        <taxon>Stramenopiles</taxon>
        <taxon>Oomycota</taxon>
        <taxon>Peronosporomycetes</taxon>
        <taxon>Peronosporales</taxon>
        <taxon>Peronosporaceae</taxon>
        <taxon>Phytophthora</taxon>
    </lineage>
</organism>
<reference evidence="2" key="1">
    <citation type="submission" date="2017-03" db="EMBL/GenBank/DDBJ databases">
        <title>Phytopthora megakarya and P. palmivora, two closely related causual agents of cacao black pod achieved similar genome size and gene model numbers by different mechanisms.</title>
        <authorList>
            <person name="Ali S."/>
            <person name="Shao J."/>
            <person name="Larry D.J."/>
            <person name="Kronmiller B."/>
            <person name="Shen D."/>
            <person name="Strem M.D."/>
            <person name="Melnick R.L."/>
            <person name="Guiltinan M.J."/>
            <person name="Tyler B.M."/>
            <person name="Meinhardt L.W."/>
            <person name="Bailey B.A."/>
        </authorList>
    </citation>
    <scope>NUCLEOTIDE SEQUENCE [LARGE SCALE GENOMIC DNA]</scope>
    <source>
        <strain evidence="2">zdho120</strain>
    </source>
</reference>
<comment type="caution">
    <text evidence="1">The sequence shown here is derived from an EMBL/GenBank/DDBJ whole genome shotgun (WGS) entry which is preliminary data.</text>
</comment>
<keyword evidence="2" id="KW-1185">Reference proteome</keyword>
<dbReference type="Proteomes" id="UP000198211">
    <property type="component" value="Unassembled WGS sequence"/>
</dbReference>
<gene>
    <name evidence="1" type="ORF">PHMEG_00024139</name>
</gene>
<sequence>MACGRIWDDCPLVTKIMYNLVVASNHNLHIKLHRRSYRTLEKHYSTCKPATHKKLFQFRFQEECTGKPTEHEQDLQREIFTVLRASNPLGKSAKNFGKFMTSRVWNSCIFIGIIVKTMGSAQKVTAH</sequence>
<protein>
    <submittedName>
        <fullName evidence="1">Uncharacterized protein</fullName>
    </submittedName>
</protein>
<dbReference type="AlphaFoldDB" id="A0A225VFZ5"/>
<proteinExistence type="predicted"/>
<dbReference type="EMBL" id="NBNE01005189">
    <property type="protein sequence ID" value="OWZ04034.1"/>
    <property type="molecule type" value="Genomic_DNA"/>
</dbReference>
<accession>A0A225VFZ5</accession>
<evidence type="ECO:0000313" key="1">
    <source>
        <dbReference type="EMBL" id="OWZ04034.1"/>
    </source>
</evidence>